<dbReference type="EMBL" id="JBFCZG010000003">
    <property type="protein sequence ID" value="KAL3424858.1"/>
    <property type="molecule type" value="Genomic_DNA"/>
</dbReference>
<comment type="caution">
    <text evidence="1">The sequence shown here is derived from an EMBL/GenBank/DDBJ whole genome shotgun (WGS) entry which is preliminary data.</text>
</comment>
<keyword evidence="2" id="KW-1185">Reference proteome</keyword>
<proteinExistence type="predicted"/>
<gene>
    <name evidence="1" type="ORF">PVAG01_04139</name>
</gene>
<evidence type="ECO:0000313" key="1">
    <source>
        <dbReference type="EMBL" id="KAL3424858.1"/>
    </source>
</evidence>
<organism evidence="1 2">
    <name type="scientific">Phlyctema vagabunda</name>
    <dbReference type="NCBI Taxonomy" id="108571"/>
    <lineage>
        <taxon>Eukaryota</taxon>
        <taxon>Fungi</taxon>
        <taxon>Dikarya</taxon>
        <taxon>Ascomycota</taxon>
        <taxon>Pezizomycotina</taxon>
        <taxon>Leotiomycetes</taxon>
        <taxon>Helotiales</taxon>
        <taxon>Dermateaceae</taxon>
        <taxon>Phlyctema</taxon>
    </lineage>
</organism>
<evidence type="ECO:0008006" key="3">
    <source>
        <dbReference type="Google" id="ProtNLM"/>
    </source>
</evidence>
<dbReference type="PANTHER" id="PTHR39596">
    <property type="match status" value="1"/>
</dbReference>
<dbReference type="PANTHER" id="PTHR39596:SF2">
    <property type="entry name" value="HET DOMAIN PROTEIN (AFU_ORTHOLOGUE AFUA_1G17550)-RELATED"/>
    <property type="match status" value="1"/>
</dbReference>
<protein>
    <recommendedName>
        <fullName evidence="3">Heterokaryon incompatibility domain-containing protein</fullName>
    </recommendedName>
</protein>
<accession>A0ABR4PNF2</accession>
<name>A0ABR4PNF2_9HELO</name>
<evidence type="ECO:0000313" key="2">
    <source>
        <dbReference type="Proteomes" id="UP001629113"/>
    </source>
</evidence>
<sequence>MDHLPLPHEPAFGTINIPFLLTESYDGGDFLNFPSRHGWQIKGGVGKAHVTRDGNDASITEVGALLQTWACLGLASAFIGQKVDHDSMKGDQNGTLNFSSKALGAQVAAWSKDFMQQEASMCPDEMKIWRDERYNYLQRARHVTVQIMSTEKYRVLDVVCMSLAAIGEFLVQVIKDICFNSKIEQPMRLTWRVPPRVDCGQPILDLMQRNGWCPNKIAKLEASVSMPVGKLWYLANIAPPSTKDHSQCTVSACQHIQVERSTYKVAHQTSNCNCNSYGPPQDQVIDILDRGSIPVVSISNSSNNEMELQVEAENTGPYVAVSHVWADGHGNPFENKISACFLIFLGTLLQSLPGSPTRFWIDTLCVPLKPHVMRRKAITLLKDTYQRAEIVLVLDSHLMSLNSFVMDAVEMVARISCCGWAERLWTFQEGRLGRRVFFQFSDKAIDLHMAVDHGWRALFHRIPSTPSHSVELAILSHYTATRVFEDSTMKGMLTMLPHVRNSLCTRSTSNESDEAVCLANIMGLDVARVYDMPDADRMEAFWSQVDELPVGLAFSTAKRKLSQPGFRWAPASFMGELGNTTWSGPDVCSRDFSAHATNAGLVVRFPSFRLCTVPEAIPDQASSLDRVMDIVQATGTALPLQDVDGIYYNCTIDGAWHLEQHQPQGPHHLAIVVARHPVDVQVEGVPKHEYNPEWMEEGILVSFTAPIDGSEPLPAKVLCHVRLIKVGKSYQSLLAKQRECAERVLQDEGLHHQVFDPQAYSLQVAEFFRQETHLSHLLEGIAKFEKFEPSEEAFRNGVALLAWQWPWWSISVSATDVTWCLD</sequence>
<dbReference type="Proteomes" id="UP001629113">
    <property type="component" value="Unassembled WGS sequence"/>
</dbReference>
<reference evidence="1 2" key="1">
    <citation type="submission" date="2024-06" db="EMBL/GenBank/DDBJ databases">
        <title>Complete genome of Phlyctema vagabunda strain 19-DSS-EL-015.</title>
        <authorList>
            <person name="Fiorenzani C."/>
        </authorList>
    </citation>
    <scope>NUCLEOTIDE SEQUENCE [LARGE SCALE GENOMIC DNA]</scope>
    <source>
        <strain evidence="1 2">19-DSS-EL-015</strain>
    </source>
</reference>